<dbReference type="Proteomes" id="UP001239445">
    <property type="component" value="Unassembled WGS sequence"/>
</dbReference>
<gene>
    <name evidence="1" type="ORF">QBC47DRAFT_402030</name>
</gene>
<proteinExistence type="predicted"/>
<sequence length="100" mass="11391">MSPSFAGKNADIESPSRRFHSWVVYNLESRIKRYPQKASNLKGLSREKAFFDNNKQHFGTVYAASGYTRKTKKNCRLDWALIKPSSTGIARIGVNNLRPN</sequence>
<evidence type="ECO:0000313" key="1">
    <source>
        <dbReference type="EMBL" id="KAK1755867.1"/>
    </source>
</evidence>
<evidence type="ECO:0000313" key="2">
    <source>
        <dbReference type="Proteomes" id="UP001239445"/>
    </source>
</evidence>
<dbReference type="AlphaFoldDB" id="A0AAJ0BD72"/>
<name>A0AAJ0BD72_9PEZI</name>
<keyword evidence="2" id="KW-1185">Reference proteome</keyword>
<protein>
    <submittedName>
        <fullName evidence="1">Uncharacterized protein</fullName>
    </submittedName>
</protein>
<reference evidence="1" key="1">
    <citation type="submission" date="2023-06" db="EMBL/GenBank/DDBJ databases">
        <title>Genome-scale phylogeny and comparative genomics of the fungal order Sordariales.</title>
        <authorList>
            <consortium name="Lawrence Berkeley National Laboratory"/>
            <person name="Hensen N."/>
            <person name="Bonometti L."/>
            <person name="Westerberg I."/>
            <person name="Brannstrom I.O."/>
            <person name="Guillou S."/>
            <person name="Cros-Aarteil S."/>
            <person name="Calhoun S."/>
            <person name="Haridas S."/>
            <person name="Kuo A."/>
            <person name="Mondo S."/>
            <person name="Pangilinan J."/>
            <person name="Riley R."/>
            <person name="Labutti K."/>
            <person name="Andreopoulos B."/>
            <person name="Lipzen A."/>
            <person name="Chen C."/>
            <person name="Yanf M."/>
            <person name="Daum C."/>
            <person name="Ng V."/>
            <person name="Clum A."/>
            <person name="Steindorff A."/>
            <person name="Ohm R."/>
            <person name="Martin F."/>
            <person name="Silar P."/>
            <person name="Natvig D."/>
            <person name="Lalanne C."/>
            <person name="Gautier V."/>
            <person name="Ament-Velasquez S.L."/>
            <person name="Kruys A."/>
            <person name="Hutchinson M.I."/>
            <person name="Powell A.J."/>
            <person name="Barry K."/>
            <person name="Miller A.N."/>
            <person name="Grigoriev I.V."/>
            <person name="Debuchy R."/>
            <person name="Gladieux P."/>
            <person name="Thoren M.H."/>
            <person name="Johannesson H."/>
        </authorList>
    </citation>
    <scope>NUCLEOTIDE SEQUENCE</scope>
    <source>
        <strain evidence="1">PSN4</strain>
    </source>
</reference>
<dbReference type="EMBL" id="MU839833">
    <property type="protein sequence ID" value="KAK1755867.1"/>
    <property type="molecule type" value="Genomic_DNA"/>
</dbReference>
<organism evidence="1 2">
    <name type="scientific">Echria macrotheca</name>
    <dbReference type="NCBI Taxonomy" id="438768"/>
    <lineage>
        <taxon>Eukaryota</taxon>
        <taxon>Fungi</taxon>
        <taxon>Dikarya</taxon>
        <taxon>Ascomycota</taxon>
        <taxon>Pezizomycotina</taxon>
        <taxon>Sordariomycetes</taxon>
        <taxon>Sordariomycetidae</taxon>
        <taxon>Sordariales</taxon>
        <taxon>Schizotheciaceae</taxon>
        <taxon>Echria</taxon>
    </lineage>
</organism>
<comment type="caution">
    <text evidence="1">The sequence shown here is derived from an EMBL/GenBank/DDBJ whole genome shotgun (WGS) entry which is preliminary data.</text>
</comment>
<accession>A0AAJ0BD72</accession>